<dbReference type="EMBL" id="UOYO01000009">
    <property type="protein sequence ID" value="VAY86343.1"/>
    <property type="molecule type" value="Genomic_DNA"/>
</dbReference>
<dbReference type="CDD" id="cd18552">
    <property type="entry name" value="ABC_6TM_MsbA_like"/>
    <property type="match status" value="1"/>
</dbReference>
<evidence type="ECO:0000256" key="6">
    <source>
        <dbReference type="ARBA" id="ARBA00022840"/>
    </source>
</evidence>
<keyword evidence="3" id="KW-1003">Cell membrane</keyword>
<sequence>MQDFLRYLLEHARQYKKEIFFVLLGSFLVGISTGLMAYTLKPLLDDLFISKDKNLLYLLPTAIFFIYVGKGIGRFLKDYYSAFISGSVSNSIRVIFLEHIVSLDLNTFNKLGSGQIIGKIISDVDKIKLFLLNNVSNFIKSIVSVIFLIALIVYHSPKLAFVSLVILPLMIYPLLIFAKRMKIDSKTSQDKISIVVHKINEILHNFEIIKSFNSEKIEISKFKARIKEYFSFYMKAEKTNALISPMMEIGSSIAIGVAIIVGGMEVINETMSVGSFVSFITALIFLYEPIKSLSIDYNRLQECVASYDRLKEVFDIKSVIIDGGKILNEKIVNISFCDTSLKYTEKLVLENINADILENDTVALIGNSGGGKSSFSNLISRFYDASSGEVLINGQNIKNYNKASLRSKISLVSQSTFIFNDTIANNITYANTYNKERLKKAIKQAYCEFVYDFELGIDTILDEYGSNISGGQKQRIAIARAIYKNPDVYIFDEATSALDNESELFIKQSIKELAKNKIVILIAHRISSIEYANKIFLFRDGEIVASGNSKDIKTNKFYLQLVGEMSN</sequence>
<dbReference type="GO" id="GO:0016887">
    <property type="term" value="F:ATP hydrolysis activity"/>
    <property type="evidence" value="ECO:0007669"/>
    <property type="project" value="InterPro"/>
</dbReference>
<dbReference type="InterPro" id="IPR036640">
    <property type="entry name" value="ABC1_TM_sf"/>
</dbReference>
<dbReference type="InterPro" id="IPR011527">
    <property type="entry name" value="ABC1_TM_dom"/>
</dbReference>
<dbReference type="Gene3D" id="3.40.50.300">
    <property type="entry name" value="P-loop containing nucleotide triphosphate hydrolases"/>
    <property type="match status" value="1"/>
</dbReference>
<dbReference type="Pfam" id="PF00005">
    <property type="entry name" value="ABC_tran"/>
    <property type="match status" value="1"/>
</dbReference>
<evidence type="ECO:0000256" key="7">
    <source>
        <dbReference type="ARBA" id="ARBA00022989"/>
    </source>
</evidence>
<keyword evidence="7 9" id="KW-1133">Transmembrane helix</keyword>
<feature type="transmembrane region" description="Helical" evidence="9">
    <location>
        <begin position="20"/>
        <end position="40"/>
    </location>
</feature>
<dbReference type="InterPro" id="IPR027417">
    <property type="entry name" value="P-loop_NTPase"/>
</dbReference>
<dbReference type="SUPFAM" id="SSF90123">
    <property type="entry name" value="ABC transporter transmembrane region"/>
    <property type="match status" value="1"/>
</dbReference>
<reference evidence="12" key="1">
    <citation type="submission" date="2018-10" db="EMBL/GenBank/DDBJ databases">
        <authorList>
            <person name="Aoki K."/>
        </authorList>
    </citation>
    <scope>NUCLEOTIDE SEQUENCE</scope>
</reference>
<feature type="transmembrane region" description="Helical" evidence="9">
    <location>
        <begin position="55"/>
        <end position="73"/>
    </location>
</feature>
<dbReference type="InterPro" id="IPR039421">
    <property type="entry name" value="Type_1_exporter"/>
</dbReference>
<protein>
    <submittedName>
        <fullName evidence="12">Phospholipid-lipopolysaccharide ABC transporter</fullName>
    </submittedName>
</protein>
<evidence type="ECO:0000256" key="4">
    <source>
        <dbReference type="ARBA" id="ARBA00022692"/>
    </source>
</evidence>
<dbReference type="AlphaFoldDB" id="A0A3B1DW84"/>
<evidence type="ECO:0000256" key="2">
    <source>
        <dbReference type="ARBA" id="ARBA00022448"/>
    </source>
</evidence>
<gene>
    <name evidence="12" type="ORF">MNB_ARC-1_841</name>
</gene>
<feature type="domain" description="ABC transmembrane type-1" evidence="11">
    <location>
        <begin position="20"/>
        <end position="302"/>
    </location>
</feature>
<dbReference type="GO" id="GO:0005886">
    <property type="term" value="C:plasma membrane"/>
    <property type="evidence" value="ECO:0007669"/>
    <property type="project" value="UniProtKB-SubCell"/>
</dbReference>
<accession>A0A3B1DW84</accession>
<dbReference type="GO" id="GO:0005524">
    <property type="term" value="F:ATP binding"/>
    <property type="evidence" value="ECO:0007669"/>
    <property type="project" value="UniProtKB-KW"/>
</dbReference>
<dbReference type="Pfam" id="PF00664">
    <property type="entry name" value="ABC_membrane"/>
    <property type="match status" value="1"/>
</dbReference>
<dbReference type="InterPro" id="IPR003439">
    <property type="entry name" value="ABC_transporter-like_ATP-bd"/>
</dbReference>
<keyword evidence="4 9" id="KW-0812">Transmembrane</keyword>
<dbReference type="InterPro" id="IPR003593">
    <property type="entry name" value="AAA+_ATPase"/>
</dbReference>
<evidence type="ECO:0000256" key="1">
    <source>
        <dbReference type="ARBA" id="ARBA00004651"/>
    </source>
</evidence>
<evidence type="ECO:0000256" key="5">
    <source>
        <dbReference type="ARBA" id="ARBA00022741"/>
    </source>
</evidence>
<keyword evidence="6" id="KW-0067">ATP-binding</keyword>
<keyword evidence="8 9" id="KW-0472">Membrane</keyword>
<keyword evidence="2" id="KW-0813">Transport</keyword>
<dbReference type="PANTHER" id="PTHR43394">
    <property type="entry name" value="ATP-DEPENDENT PERMEASE MDL1, MITOCHONDRIAL"/>
    <property type="match status" value="1"/>
</dbReference>
<dbReference type="SUPFAM" id="SSF52540">
    <property type="entry name" value="P-loop containing nucleoside triphosphate hydrolases"/>
    <property type="match status" value="1"/>
</dbReference>
<evidence type="ECO:0000256" key="8">
    <source>
        <dbReference type="ARBA" id="ARBA00023136"/>
    </source>
</evidence>
<dbReference type="PROSITE" id="PS50929">
    <property type="entry name" value="ABC_TM1F"/>
    <property type="match status" value="1"/>
</dbReference>
<comment type="subcellular location">
    <subcellularLocation>
        <location evidence="1">Cell membrane</location>
        <topology evidence="1">Multi-pass membrane protein</topology>
    </subcellularLocation>
</comment>
<dbReference type="Gene3D" id="1.20.1560.10">
    <property type="entry name" value="ABC transporter type 1, transmembrane domain"/>
    <property type="match status" value="1"/>
</dbReference>
<feature type="domain" description="ABC transporter" evidence="10">
    <location>
        <begin position="329"/>
        <end position="565"/>
    </location>
</feature>
<proteinExistence type="predicted"/>
<evidence type="ECO:0000259" key="11">
    <source>
        <dbReference type="PROSITE" id="PS50929"/>
    </source>
</evidence>
<dbReference type="SMART" id="SM00382">
    <property type="entry name" value="AAA"/>
    <property type="match status" value="1"/>
</dbReference>
<keyword evidence="5" id="KW-0547">Nucleotide-binding</keyword>
<dbReference type="PANTHER" id="PTHR43394:SF1">
    <property type="entry name" value="ATP-BINDING CASSETTE SUB-FAMILY B MEMBER 10, MITOCHONDRIAL"/>
    <property type="match status" value="1"/>
</dbReference>
<evidence type="ECO:0000256" key="9">
    <source>
        <dbReference type="SAM" id="Phobius"/>
    </source>
</evidence>
<dbReference type="PROSITE" id="PS50893">
    <property type="entry name" value="ABC_TRANSPORTER_2"/>
    <property type="match status" value="1"/>
</dbReference>
<dbReference type="InterPro" id="IPR017871">
    <property type="entry name" value="ABC_transporter-like_CS"/>
</dbReference>
<organism evidence="12">
    <name type="scientific">hydrothermal vent metagenome</name>
    <dbReference type="NCBI Taxonomy" id="652676"/>
    <lineage>
        <taxon>unclassified sequences</taxon>
        <taxon>metagenomes</taxon>
        <taxon>ecological metagenomes</taxon>
    </lineage>
</organism>
<name>A0A3B1DW84_9ZZZZ</name>
<evidence type="ECO:0000313" key="12">
    <source>
        <dbReference type="EMBL" id="VAY86343.1"/>
    </source>
</evidence>
<evidence type="ECO:0000256" key="3">
    <source>
        <dbReference type="ARBA" id="ARBA00022475"/>
    </source>
</evidence>
<feature type="transmembrane region" description="Helical" evidence="9">
    <location>
        <begin position="129"/>
        <end position="153"/>
    </location>
</feature>
<feature type="transmembrane region" description="Helical" evidence="9">
    <location>
        <begin position="159"/>
        <end position="178"/>
    </location>
</feature>
<dbReference type="GO" id="GO:0015421">
    <property type="term" value="F:ABC-type oligopeptide transporter activity"/>
    <property type="evidence" value="ECO:0007669"/>
    <property type="project" value="TreeGrafter"/>
</dbReference>
<dbReference type="FunFam" id="3.40.50.300:FF:000854">
    <property type="entry name" value="Multidrug ABC transporter ATP-binding protein"/>
    <property type="match status" value="1"/>
</dbReference>
<feature type="transmembrane region" description="Helical" evidence="9">
    <location>
        <begin position="241"/>
        <end position="264"/>
    </location>
</feature>
<evidence type="ECO:0000259" key="10">
    <source>
        <dbReference type="PROSITE" id="PS50893"/>
    </source>
</evidence>
<dbReference type="PROSITE" id="PS00211">
    <property type="entry name" value="ABC_TRANSPORTER_1"/>
    <property type="match status" value="1"/>
</dbReference>